<dbReference type="InterPro" id="IPR013784">
    <property type="entry name" value="Carb-bd-like_fold"/>
</dbReference>
<reference evidence="3 4" key="1">
    <citation type="journal article" date="2010" name="Plant Cell">
        <title>The Chlorella variabilis NC64A genome reveals adaptation to photosymbiosis, coevolution with viruses, and cryptic sex.</title>
        <authorList>
            <person name="Blanc G."/>
            <person name="Duncan G."/>
            <person name="Agarkova I."/>
            <person name="Borodovsky M."/>
            <person name="Gurnon J."/>
            <person name="Kuo A."/>
            <person name="Lindquist E."/>
            <person name="Lucas S."/>
            <person name="Pangilinan J."/>
            <person name="Polle J."/>
            <person name="Salamov A."/>
            <person name="Terry A."/>
            <person name="Yamada T."/>
            <person name="Dunigan D.D."/>
            <person name="Grigoriev I.V."/>
            <person name="Claverie J.M."/>
            <person name="Van Etten J.L."/>
        </authorList>
    </citation>
    <scope>NUCLEOTIDE SEQUENCE [LARGE SCALE GENOMIC DNA]</scope>
    <source>
        <strain evidence="3 4">NC64A</strain>
    </source>
</reference>
<name>E1ZBZ1_CHLVA</name>
<dbReference type="Pfam" id="PF00686">
    <property type="entry name" value="CBM_20"/>
    <property type="match status" value="1"/>
</dbReference>
<dbReference type="Proteomes" id="UP000008141">
    <property type="component" value="Unassembled WGS sequence"/>
</dbReference>
<organism evidence="4">
    <name type="scientific">Chlorella variabilis</name>
    <name type="common">Green alga</name>
    <dbReference type="NCBI Taxonomy" id="554065"/>
    <lineage>
        <taxon>Eukaryota</taxon>
        <taxon>Viridiplantae</taxon>
        <taxon>Chlorophyta</taxon>
        <taxon>core chlorophytes</taxon>
        <taxon>Trebouxiophyceae</taxon>
        <taxon>Chlorellales</taxon>
        <taxon>Chlorellaceae</taxon>
        <taxon>Chlorella clade</taxon>
        <taxon>Chlorella</taxon>
    </lineage>
</organism>
<dbReference type="SUPFAM" id="SSF49452">
    <property type="entry name" value="Starch-binding domain-like"/>
    <property type="match status" value="1"/>
</dbReference>
<protein>
    <submittedName>
        <fullName evidence="3">Expressed protein</fullName>
    </submittedName>
</protein>
<dbReference type="GO" id="GO:2001070">
    <property type="term" value="F:starch binding"/>
    <property type="evidence" value="ECO:0007669"/>
    <property type="project" value="InterPro"/>
</dbReference>
<sequence>MRALLAGSTAGGASLAAGRAVAPPRRARAALAVRAIAVPGPLFISDFDRDRLRDSKTQLQGNFLQFPMREDAGDLRKTPPLVRVRLAVEYRVHSRQMLCVGGNQIPFGWSFLSIAKVPASWNPGDIWAVEVELPAGTKVEYKYVILEEQDWTQQVNELSEGKVEYTYRIEPDSSPPDVQKITKQMAIVAWQPGPNRVLQVPSEEELAQLRPGERIEREPPPLPPTAGQRSYGQQALGKLLGQAAPAEPASTAGGGGAAPGAGSTARQQELSGVWEVLTLDDDGRPFLDRRDVWGREEQPQRSVRRPLFGP</sequence>
<dbReference type="InterPro" id="IPR002044">
    <property type="entry name" value="CBM20"/>
</dbReference>
<accession>E1ZBZ1</accession>
<gene>
    <name evidence="3" type="ORF">CHLNCDRAFT_57471</name>
</gene>
<dbReference type="GeneID" id="17355963"/>
<feature type="compositionally biased region" description="Basic and acidic residues" evidence="1">
    <location>
        <begin position="281"/>
        <end position="299"/>
    </location>
</feature>
<dbReference type="eggNOG" id="ENOG502SU3A">
    <property type="taxonomic scope" value="Eukaryota"/>
</dbReference>
<dbReference type="InParanoid" id="E1ZBZ1"/>
<dbReference type="RefSeq" id="XP_005848822.1">
    <property type="nucleotide sequence ID" value="XM_005848760.1"/>
</dbReference>
<dbReference type="InterPro" id="IPR013783">
    <property type="entry name" value="Ig-like_fold"/>
</dbReference>
<dbReference type="Gene3D" id="2.60.40.10">
    <property type="entry name" value="Immunoglobulins"/>
    <property type="match status" value="1"/>
</dbReference>
<dbReference type="EMBL" id="GL433841">
    <property type="protein sequence ID" value="EFN56720.1"/>
    <property type="molecule type" value="Genomic_DNA"/>
</dbReference>
<keyword evidence="4" id="KW-1185">Reference proteome</keyword>
<dbReference type="OrthoDB" id="550577at2759"/>
<dbReference type="KEGG" id="cvr:CHLNCDRAFT_57471"/>
<evidence type="ECO:0000256" key="1">
    <source>
        <dbReference type="SAM" id="MobiDB-lite"/>
    </source>
</evidence>
<evidence type="ECO:0000313" key="4">
    <source>
        <dbReference type="Proteomes" id="UP000008141"/>
    </source>
</evidence>
<dbReference type="AlphaFoldDB" id="E1ZBZ1"/>
<feature type="region of interest" description="Disordered" evidence="1">
    <location>
        <begin position="210"/>
        <end position="310"/>
    </location>
</feature>
<proteinExistence type="predicted"/>
<evidence type="ECO:0000313" key="3">
    <source>
        <dbReference type="EMBL" id="EFN56720.1"/>
    </source>
</evidence>
<dbReference type="PROSITE" id="PS51166">
    <property type="entry name" value="CBM20"/>
    <property type="match status" value="1"/>
</dbReference>
<feature type="domain" description="CBM20" evidence="2">
    <location>
        <begin position="76"/>
        <end position="218"/>
    </location>
</feature>
<evidence type="ECO:0000259" key="2">
    <source>
        <dbReference type="PROSITE" id="PS51166"/>
    </source>
</evidence>